<keyword evidence="1" id="KW-0472">Membrane</keyword>
<reference evidence="2" key="1">
    <citation type="submission" date="2020-07" db="EMBL/GenBank/DDBJ databases">
        <title>Multicomponent nature underlies the extraordinary mechanical properties of spider dragline silk.</title>
        <authorList>
            <person name="Kono N."/>
            <person name="Nakamura H."/>
            <person name="Mori M."/>
            <person name="Yoshida Y."/>
            <person name="Ohtoshi R."/>
            <person name="Malay A.D."/>
            <person name="Moran D.A.P."/>
            <person name="Tomita M."/>
            <person name="Numata K."/>
            <person name="Arakawa K."/>
        </authorList>
    </citation>
    <scope>NUCLEOTIDE SEQUENCE</scope>
</reference>
<keyword evidence="1" id="KW-0812">Transmembrane</keyword>
<comment type="caution">
    <text evidence="2">The sequence shown here is derived from an EMBL/GenBank/DDBJ whole genome shotgun (WGS) entry which is preliminary data.</text>
</comment>
<feature type="transmembrane region" description="Helical" evidence="1">
    <location>
        <begin position="95"/>
        <end position="117"/>
    </location>
</feature>
<accession>A0A8X6JJY8</accession>
<dbReference type="Proteomes" id="UP000887116">
    <property type="component" value="Unassembled WGS sequence"/>
</dbReference>
<dbReference type="EMBL" id="BMAO01019110">
    <property type="protein sequence ID" value="GFR28373.1"/>
    <property type="molecule type" value="Genomic_DNA"/>
</dbReference>
<organism evidence="2 3">
    <name type="scientific">Trichonephila clavata</name>
    <name type="common">Joro spider</name>
    <name type="synonym">Nephila clavata</name>
    <dbReference type="NCBI Taxonomy" id="2740835"/>
    <lineage>
        <taxon>Eukaryota</taxon>
        <taxon>Metazoa</taxon>
        <taxon>Ecdysozoa</taxon>
        <taxon>Arthropoda</taxon>
        <taxon>Chelicerata</taxon>
        <taxon>Arachnida</taxon>
        <taxon>Araneae</taxon>
        <taxon>Araneomorphae</taxon>
        <taxon>Entelegynae</taxon>
        <taxon>Araneoidea</taxon>
        <taxon>Nephilidae</taxon>
        <taxon>Trichonephila</taxon>
    </lineage>
</organism>
<evidence type="ECO:0000313" key="2">
    <source>
        <dbReference type="EMBL" id="GFR28373.1"/>
    </source>
</evidence>
<evidence type="ECO:0000256" key="1">
    <source>
        <dbReference type="SAM" id="Phobius"/>
    </source>
</evidence>
<keyword evidence="1" id="KW-1133">Transmembrane helix</keyword>
<gene>
    <name evidence="2" type="ORF">TNCT_686061</name>
</gene>
<sequence>MFYSTGTYIESDTIRCDGCSLRNENYGIDTERIVNKYVSMMMNARTNLGTISILSSPFASDKTFHPQEMIRDRESIENFMPPKDMRFLIKSSSVAPFYFSCSLFITFNSLPFLKALWMLKDL</sequence>
<evidence type="ECO:0000313" key="3">
    <source>
        <dbReference type="Proteomes" id="UP000887116"/>
    </source>
</evidence>
<protein>
    <submittedName>
        <fullName evidence="2">Uncharacterized protein</fullName>
    </submittedName>
</protein>
<proteinExistence type="predicted"/>
<keyword evidence="3" id="KW-1185">Reference proteome</keyword>
<name>A0A8X6JJY8_TRICU</name>
<dbReference type="AlphaFoldDB" id="A0A8X6JJY8"/>